<proteinExistence type="predicted"/>
<dbReference type="AlphaFoldDB" id="A0AAV2YHJ8"/>
<comment type="caution">
    <text evidence="1">The sequence shown here is derived from an EMBL/GenBank/DDBJ whole genome shotgun (WGS) entry which is preliminary data.</text>
</comment>
<evidence type="ECO:0000313" key="1">
    <source>
        <dbReference type="EMBL" id="DAZ92798.1"/>
    </source>
</evidence>
<sequence length="106" mass="11938">MAACLAENFVGSARGKCLLSTVPGTDEYNNGVLLSKAPWDVCPAYQCKGTFDFDTYTGMRWHGQGKLLYHPRSHVYVVPVFMSKTFNGIITEAIELRYTFPYFPTQ</sequence>
<keyword evidence="2" id="KW-1185">Reference proteome</keyword>
<protein>
    <submittedName>
        <fullName evidence="1">Uncharacterized protein</fullName>
    </submittedName>
</protein>
<gene>
    <name evidence="1" type="ORF">N0F65_011771</name>
</gene>
<accession>A0AAV2YHJ8</accession>
<dbReference type="EMBL" id="DAKRPA010000382">
    <property type="protein sequence ID" value="DAZ92798.1"/>
    <property type="molecule type" value="Genomic_DNA"/>
</dbReference>
<reference evidence="1" key="2">
    <citation type="journal article" date="2023" name="Microbiol Resour">
        <title>Decontamination and Annotation of the Draft Genome Sequence of the Oomycete Lagenidium giganteum ARSEF 373.</title>
        <authorList>
            <person name="Morgan W.R."/>
            <person name="Tartar A."/>
        </authorList>
    </citation>
    <scope>NUCLEOTIDE SEQUENCE</scope>
    <source>
        <strain evidence="1">ARSEF 373</strain>
    </source>
</reference>
<dbReference type="Proteomes" id="UP001146120">
    <property type="component" value="Unassembled WGS sequence"/>
</dbReference>
<organism evidence="1 2">
    <name type="scientific">Lagenidium giganteum</name>
    <dbReference type="NCBI Taxonomy" id="4803"/>
    <lineage>
        <taxon>Eukaryota</taxon>
        <taxon>Sar</taxon>
        <taxon>Stramenopiles</taxon>
        <taxon>Oomycota</taxon>
        <taxon>Peronosporomycetes</taxon>
        <taxon>Pythiales</taxon>
        <taxon>Pythiaceae</taxon>
    </lineage>
</organism>
<reference evidence="1" key="1">
    <citation type="submission" date="2022-11" db="EMBL/GenBank/DDBJ databases">
        <authorList>
            <person name="Morgan W.R."/>
            <person name="Tartar A."/>
        </authorList>
    </citation>
    <scope>NUCLEOTIDE SEQUENCE</scope>
    <source>
        <strain evidence="1">ARSEF 373</strain>
    </source>
</reference>
<evidence type="ECO:0000313" key="2">
    <source>
        <dbReference type="Proteomes" id="UP001146120"/>
    </source>
</evidence>
<name>A0AAV2YHJ8_9STRA</name>